<organism evidence="1 2">
    <name type="scientific">Symbiodinium microadriaticum</name>
    <name type="common">Dinoflagellate</name>
    <name type="synonym">Zooxanthella microadriatica</name>
    <dbReference type="NCBI Taxonomy" id="2951"/>
    <lineage>
        <taxon>Eukaryota</taxon>
        <taxon>Sar</taxon>
        <taxon>Alveolata</taxon>
        <taxon>Dinophyceae</taxon>
        <taxon>Suessiales</taxon>
        <taxon>Symbiodiniaceae</taxon>
        <taxon>Symbiodinium</taxon>
    </lineage>
</organism>
<proteinExistence type="predicted"/>
<dbReference type="AlphaFoldDB" id="A0A1Q9D8D3"/>
<dbReference type="Proteomes" id="UP000186817">
    <property type="component" value="Unassembled WGS sequence"/>
</dbReference>
<reference evidence="1 2" key="1">
    <citation type="submission" date="2016-02" db="EMBL/GenBank/DDBJ databases">
        <title>Genome analysis of coral dinoflagellate symbionts highlights evolutionary adaptations to a symbiotic lifestyle.</title>
        <authorList>
            <person name="Aranda M."/>
            <person name="Li Y."/>
            <person name="Liew Y.J."/>
            <person name="Baumgarten S."/>
            <person name="Simakov O."/>
            <person name="Wilson M."/>
            <person name="Piel J."/>
            <person name="Ashoor H."/>
            <person name="Bougouffa S."/>
            <person name="Bajic V.B."/>
            <person name="Ryu T."/>
            <person name="Ravasi T."/>
            <person name="Bayer T."/>
            <person name="Micklem G."/>
            <person name="Kim H."/>
            <person name="Bhak J."/>
            <person name="Lajeunesse T.C."/>
            <person name="Voolstra C.R."/>
        </authorList>
    </citation>
    <scope>NUCLEOTIDE SEQUENCE [LARGE SCALE GENOMIC DNA]</scope>
    <source>
        <strain evidence="1 2">CCMP2467</strain>
    </source>
</reference>
<evidence type="ECO:0000313" key="1">
    <source>
        <dbReference type="EMBL" id="OLP91454.1"/>
    </source>
</evidence>
<gene>
    <name evidence="1" type="ORF">AK812_SmicGene26848</name>
</gene>
<keyword evidence="2" id="KW-1185">Reference proteome</keyword>
<comment type="caution">
    <text evidence="1">The sequence shown here is derived from an EMBL/GenBank/DDBJ whole genome shotgun (WGS) entry which is preliminary data.</text>
</comment>
<dbReference type="EMBL" id="LSRX01000665">
    <property type="protein sequence ID" value="OLP91454.1"/>
    <property type="molecule type" value="Genomic_DNA"/>
</dbReference>
<protein>
    <submittedName>
        <fullName evidence="1">Uncharacterized protein</fullName>
    </submittedName>
</protein>
<evidence type="ECO:0000313" key="2">
    <source>
        <dbReference type="Proteomes" id="UP000186817"/>
    </source>
</evidence>
<accession>A0A1Q9D8D3</accession>
<dbReference type="OrthoDB" id="420557at2759"/>
<name>A0A1Q9D8D3_SYMMI</name>
<sequence length="665" mass="74975">MSDETTVPFGAVSPNCAGPTQDDEVMNAPGGDDDVRVVGEGVDGCYLSAELPHKQLWLLIQELHTIVQTQKQMAQQMQVLFHVEKDRRPEQTLMLVDARGNETGWFLNVKMLEDFVGYVANPMLCHRMHAAKGVVSFFFVQDALMLHRRAGEVLIGHDLNQVDWGRAEFLEETSGVLLGPSLTVRTYSEREDWLKQLRLLALVAQVEEMEALFPVWSEFIQGDNAGSSAPAGRLNLFDSFVTAKWQWAAPALFPDQKALRQIEQLVLLWQGKRLQQMYLRPAIARDGRSTMQSYDLEDSQSLVRLLQDAEIRLVRLEYLVELQKAESVFPRRQEAETETTRCGQTALVDASELARLEIDERTGHISTMINFPWPPRRVTVNLVSISHAWESMEHPDPWRFQLEAIVDAFRVRLCDGLVWVFFDYISLHQYKRSTAQDQLFQRALHDMHILYAHEAVEVHLLEDLTPESLKGSRKGAIPVYCEGKDTVKAVPIQDLKLNVTPYDVPGRDGMGTPESFGEGSFDAVVQLQEKVFEQKASSTEHLLIQDLDAVKIKTLCAAMPFYRNLKEVVIPAASLKVRCSLAAAVVRSGACDIQMNCEHLRDEDAIAFAVALSKNDCGHLQRLSIKCNAISKRGTDALQQMAAQQEAQFVVQRFTSGLRCRARGL</sequence>